<feature type="compositionally biased region" description="Low complexity" evidence="1">
    <location>
        <begin position="232"/>
        <end position="247"/>
    </location>
</feature>
<evidence type="ECO:0000313" key="3">
    <source>
        <dbReference type="Proteomes" id="UP000572680"/>
    </source>
</evidence>
<feature type="region of interest" description="Disordered" evidence="1">
    <location>
        <begin position="220"/>
        <end position="247"/>
    </location>
</feature>
<reference evidence="2 3" key="1">
    <citation type="submission" date="2020-08" db="EMBL/GenBank/DDBJ databases">
        <title>Genomic Encyclopedia of Type Strains, Phase IV (KMG-IV): sequencing the most valuable type-strain genomes for metagenomic binning, comparative biology and taxonomic classification.</title>
        <authorList>
            <person name="Goeker M."/>
        </authorList>
    </citation>
    <scope>NUCLEOTIDE SEQUENCE [LARGE SCALE GENOMIC DNA]</scope>
    <source>
        <strain evidence="2 3">DSM 44197</strain>
    </source>
</reference>
<keyword evidence="3" id="KW-1185">Reference proteome</keyword>
<dbReference type="RefSeq" id="WP_182849487.1">
    <property type="nucleotide sequence ID" value="NZ_BAAALP010000089.1"/>
</dbReference>
<organism evidence="2 3">
    <name type="scientific">Actinomadura namibiensis</name>
    <dbReference type="NCBI Taxonomy" id="182080"/>
    <lineage>
        <taxon>Bacteria</taxon>
        <taxon>Bacillati</taxon>
        <taxon>Actinomycetota</taxon>
        <taxon>Actinomycetes</taxon>
        <taxon>Streptosporangiales</taxon>
        <taxon>Thermomonosporaceae</taxon>
        <taxon>Actinomadura</taxon>
    </lineage>
</organism>
<proteinExistence type="predicted"/>
<sequence length="505" mass="56866">MRPSFDLATRQWAEVRWRSPHPDRPPRVGLQDLLLHAHEIEALAITPPPALSALYRLLYALTARITGLDEDRDDEDWEDRRYQALQGPLPAEAVRGYFHQWADRFDLFSPRFPFLQDPRLADPDVCPKSAGVNKLALGRPAGNNSVWFGHHWDQSPIPLPADEGFAALLVWLYYGPSGRCSTRSHGAVSAADVAAGPLRTSLSYHPEGDTLLQTLLAGLTPPPRGLRRQDDPCPWELPELPDPLAAPREPHPYPGPCSRLTGGWQHALLLVPDATGDQVVDAYITWGRRAKQPSTGDAYLIHQLSQQGNLYARPADSGRALWRDLDGLLQLDNTTTAQPRRPAVFDNLDELGAFKVRALGFEQDGKTRDIQFVSATTPPLLFRINDYDPRTARRIGDLRTAGELYGRRLDYAVKRAWAAITDSKLGPCPWSEHAAATYWPAAEEIFWQRMRRQDFQDPWRTFRTAATTTFDHVTGSRVRDTRSARAVEHARLELYGGRRKPQRQA</sequence>
<accession>A0A7W3M0S0</accession>
<dbReference type="EMBL" id="JACJIA010000028">
    <property type="protein sequence ID" value="MBA8957690.1"/>
    <property type="molecule type" value="Genomic_DNA"/>
</dbReference>
<comment type="caution">
    <text evidence="2">The sequence shown here is derived from an EMBL/GenBank/DDBJ whole genome shotgun (WGS) entry which is preliminary data.</text>
</comment>
<dbReference type="AlphaFoldDB" id="A0A7W3M0S0"/>
<evidence type="ECO:0000313" key="2">
    <source>
        <dbReference type="EMBL" id="MBA8957690.1"/>
    </source>
</evidence>
<dbReference type="Proteomes" id="UP000572680">
    <property type="component" value="Unassembled WGS sequence"/>
</dbReference>
<evidence type="ECO:0000256" key="1">
    <source>
        <dbReference type="SAM" id="MobiDB-lite"/>
    </source>
</evidence>
<gene>
    <name evidence="2" type="ORF">HNR61_009385</name>
</gene>
<dbReference type="NCBIfam" id="TIGR02547">
    <property type="entry name" value="casA_cse1"/>
    <property type="match status" value="1"/>
</dbReference>
<name>A0A7W3M0S0_ACTNM</name>
<dbReference type="Pfam" id="PF09481">
    <property type="entry name" value="CRISPR_Cse1"/>
    <property type="match status" value="1"/>
</dbReference>
<protein>
    <submittedName>
        <fullName evidence="2">CRISPR system Cascade subunit CasA</fullName>
    </submittedName>
</protein>
<dbReference type="InterPro" id="IPR013381">
    <property type="entry name" value="CRISPR-assoc_prot_Cse1"/>
</dbReference>